<evidence type="ECO:0000256" key="2">
    <source>
        <dbReference type="ARBA" id="ARBA00022801"/>
    </source>
</evidence>
<dbReference type="GO" id="GO:0016779">
    <property type="term" value="F:nucleotidyltransferase activity"/>
    <property type="evidence" value="ECO:0007669"/>
    <property type="project" value="UniProtKB-KW"/>
</dbReference>
<dbReference type="CDD" id="cd05401">
    <property type="entry name" value="NT_GlnE_GlnD_like"/>
    <property type="match status" value="1"/>
</dbReference>
<keyword evidence="1" id="KW-0808">Transferase</keyword>
<dbReference type="RefSeq" id="WP_219079860.1">
    <property type="nucleotide sequence ID" value="NZ_JAHBBD010000002.1"/>
</dbReference>
<organism evidence="4 5">
    <name type="scientific">Bifidobacterium phasiani</name>
    <dbReference type="NCBI Taxonomy" id="2834431"/>
    <lineage>
        <taxon>Bacteria</taxon>
        <taxon>Bacillati</taxon>
        <taxon>Actinomycetota</taxon>
        <taxon>Actinomycetes</taxon>
        <taxon>Bifidobacteriales</taxon>
        <taxon>Bifidobacteriaceae</taxon>
        <taxon>Bifidobacterium</taxon>
    </lineage>
</organism>
<dbReference type="Pfam" id="PF08335">
    <property type="entry name" value="GlnD_UR_UTase"/>
    <property type="match status" value="1"/>
</dbReference>
<dbReference type="InterPro" id="IPR013546">
    <property type="entry name" value="PII_UdlTrfase/GS_AdlTrfase"/>
</dbReference>
<accession>A0ABS6W6H0</accession>
<feature type="domain" description="PII-uridylyltransferase/Glutamine-synthetase adenylyltransferase" evidence="3">
    <location>
        <begin position="175"/>
        <end position="272"/>
    </location>
</feature>
<evidence type="ECO:0000313" key="4">
    <source>
        <dbReference type="EMBL" id="MBW3082088.1"/>
    </source>
</evidence>
<reference evidence="4 5" key="1">
    <citation type="submission" date="2021-05" db="EMBL/GenBank/DDBJ databases">
        <title>Phylogenetic classification of ten novel species belonging to the genus Bifidobacterium comprising B. colchicus sp. nov., B. abeli sp. nov., B. bicoloris sp. nov., B. guerezis sp. nov., B. rosaliae sp. nov., B. santillanensis sp. nov., B. argentati sp. nov., B. amazzoni sp. nov., B. pluviali sp. nov., and B. pinnaculum sp. nov.</title>
        <authorList>
            <person name="Lugli G.A."/>
            <person name="Ruiz Garcia L."/>
            <person name="Margolles A."/>
            <person name="Ventura M."/>
        </authorList>
    </citation>
    <scope>NUCLEOTIDE SEQUENCE [LARGE SCALE GENOMIC DNA]</scope>
    <source>
        <strain evidence="4 5">6T3</strain>
    </source>
</reference>
<dbReference type="EMBL" id="JAHBBD010000002">
    <property type="protein sequence ID" value="MBW3082088.1"/>
    <property type="molecule type" value="Genomic_DNA"/>
</dbReference>
<proteinExistence type="predicted"/>
<protein>
    <submittedName>
        <fullName evidence="4">Protein-PII uridylyltransferase</fullName>
    </submittedName>
</protein>
<sequence>MTSAVDGLRRRFLELGAPDADGVLRDGAAKRAARTELAMTALAELWRQAVEAVPFAVPDGGVGLAAVGSLARGQIGPCSDLDLVLMHDGHALSEAQLGELANRLWYPLWDSGLDLDHSVRSRAQCEAVTDHDLPAATGWLDVRPVAGDRRLIEDTASSILARWRRAARKRLPELLASAESRLREFGRLAYLNQPDVKEARGGLRDTVLVAALAASWLADRPHGRYDEAVERLLDVRDCIHLAANKDTNLLLAPYQPKVAAMLGLADPTLPPGEREAASVDDLMTMLARLGRTIAFSYDSTASRAEHSLTHERPRFAFFQMFHPRAGGRREAPKFDVLEPGVARHEGEIVLAPGADPASDATLPLRVAVAAGEHSLPINPATLAHLRDCPIRDNVWDDASRAWFLRLLACGAELPQVWEEIDVVGIPGRWMPEWLGVRNRPSASAAHRYTIDQHMVQVVSKLGRRRPGADGGAYDDDHYAALLLAGLLHDIGKRPGVADHAAEGARHVPAILRRMGFDEHIVHMATLLVREHLVLSEYATGRDPNAPAVADELADRVEGDPLLLDMLFDLTRADGSSLGATAGEAITKRYGWSSWREATVRAMYAAASASIGRRARAAR</sequence>
<keyword evidence="2" id="KW-0378">Hydrolase</keyword>
<dbReference type="InterPro" id="IPR010043">
    <property type="entry name" value="UTase/UR"/>
</dbReference>
<dbReference type="PANTHER" id="PTHR47320">
    <property type="entry name" value="BIFUNCTIONAL URIDYLYLTRANSFERASE/URIDYLYL-REMOVING ENZYME"/>
    <property type="match status" value="1"/>
</dbReference>
<keyword evidence="5" id="KW-1185">Reference proteome</keyword>
<evidence type="ECO:0000259" key="3">
    <source>
        <dbReference type="Pfam" id="PF08335"/>
    </source>
</evidence>
<evidence type="ECO:0000313" key="5">
    <source>
        <dbReference type="Proteomes" id="UP000812844"/>
    </source>
</evidence>
<keyword evidence="4" id="KW-0548">Nucleotidyltransferase</keyword>
<comment type="caution">
    <text evidence="4">The sequence shown here is derived from an EMBL/GenBank/DDBJ whole genome shotgun (WGS) entry which is preliminary data.</text>
</comment>
<name>A0ABS6W6H0_9BIFI</name>
<dbReference type="PANTHER" id="PTHR47320:SF1">
    <property type="entry name" value="BIFUNCTIONAL URIDYLYLTRANSFERASE_URIDYLYL-REMOVING ENZYME"/>
    <property type="match status" value="1"/>
</dbReference>
<gene>
    <name evidence="4" type="ORF">KIH73_01585</name>
</gene>
<evidence type="ECO:0000256" key="1">
    <source>
        <dbReference type="ARBA" id="ARBA00022679"/>
    </source>
</evidence>
<dbReference type="Proteomes" id="UP000812844">
    <property type="component" value="Unassembled WGS sequence"/>
</dbReference>